<dbReference type="InterPro" id="IPR009045">
    <property type="entry name" value="Zn_M74/Hedgehog-like"/>
</dbReference>
<gene>
    <name evidence="3" type="ORF">GW534_05495</name>
</gene>
<name>A0ABX0A3Z3_9BACI</name>
<accession>A0ABX0A3Z3</accession>
<protein>
    <submittedName>
        <fullName evidence="3">M15 family metallopeptidase</fullName>
    </submittedName>
</protein>
<evidence type="ECO:0000313" key="4">
    <source>
        <dbReference type="Proteomes" id="UP000743899"/>
    </source>
</evidence>
<evidence type="ECO:0000313" key="3">
    <source>
        <dbReference type="EMBL" id="NCU17226.1"/>
    </source>
</evidence>
<evidence type="ECO:0000259" key="2">
    <source>
        <dbReference type="Pfam" id="PF02557"/>
    </source>
</evidence>
<organism evidence="3 4">
    <name type="scientific">Pallidibacillus pasinlerensis</name>
    <dbReference type="NCBI Taxonomy" id="2703818"/>
    <lineage>
        <taxon>Bacteria</taxon>
        <taxon>Bacillati</taxon>
        <taxon>Bacillota</taxon>
        <taxon>Bacilli</taxon>
        <taxon>Bacillales</taxon>
        <taxon>Bacillaceae</taxon>
        <taxon>Pallidibacillus</taxon>
    </lineage>
</organism>
<dbReference type="SUPFAM" id="SSF55166">
    <property type="entry name" value="Hedgehog/DD-peptidase"/>
    <property type="match status" value="1"/>
</dbReference>
<proteinExistence type="predicted"/>
<feature type="region of interest" description="Disordered" evidence="1">
    <location>
        <begin position="13"/>
        <end position="50"/>
    </location>
</feature>
<dbReference type="Proteomes" id="UP000743899">
    <property type="component" value="Unassembled WGS sequence"/>
</dbReference>
<evidence type="ECO:0000256" key="1">
    <source>
        <dbReference type="SAM" id="MobiDB-lite"/>
    </source>
</evidence>
<reference evidence="3 4" key="1">
    <citation type="submission" date="2020-01" db="EMBL/GenBank/DDBJ databases">
        <title>A novel Bacillus sp. from Pasinler.</title>
        <authorList>
            <person name="Adiguzel A."/>
            <person name="Ay H."/>
            <person name="Baltaci M.O."/>
        </authorList>
    </citation>
    <scope>NUCLEOTIDE SEQUENCE [LARGE SCALE GENOMIC DNA]</scope>
    <source>
        <strain evidence="3 4">P1</strain>
    </source>
</reference>
<feature type="domain" description="D-alanyl-D-alanine carboxypeptidase-like core" evidence="2">
    <location>
        <begin position="117"/>
        <end position="247"/>
    </location>
</feature>
<comment type="caution">
    <text evidence="3">The sequence shown here is derived from an EMBL/GenBank/DDBJ whole genome shotgun (WGS) entry which is preliminary data.</text>
</comment>
<dbReference type="PANTHER" id="PTHR34385">
    <property type="entry name" value="D-ALANYL-D-ALANINE CARBOXYPEPTIDASE"/>
    <property type="match status" value="1"/>
</dbReference>
<dbReference type="InterPro" id="IPR052179">
    <property type="entry name" value="DD-CPase-like"/>
</dbReference>
<dbReference type="Gene3D" id="3.30.1380.10">
    <property type="match status" value="1"/>
</dbReference>
<sequence length="270" mass="30707">MLLGTILIGCSAEGTEPDKEQKEVQHDIIEKDNQEQNVGGDKSQQDKKENSKEVLLEKKYFNEVIEVAGKEIIKNVDNILVFVNKESALLPEDYEPSDLVIPDVRFSFTVTPDIEKAYMRKEAAEALEEMFTQAELEGIYLFAVSGYRSYDRQKQIFQNKVNQVGDEEQAAQVVAVPGTSEHQTGLTMDISSQSVGCELVEQFADTPEGQWLADNAHKFGFILRYPKGKEHITGYTFEPWHFRYVGKDAAEIIYENDWTLEEFFEAATEV</sequence>
<dbReference type="InterPro" id="IPR058193">
    <property type="entry name" value="VanY/YodJ_core_dom"/>
</dbReference>
<dbReference type="EMBL" id="JAACYS010000017">
    <property type="protein sequence ID" value="NCU17226.1"/>
    <property type="molecule type" value="Genomic_DNA"/>
</dbReference>
<feature type="compositionally biased region" description="Basic and acidic residues" evidence="1">
    <location>
        <begin position="16"/>
        <end position="34"/>
    </location>
</feature>
<dbReference type="PANTHER" id="PTHR34385:SF1">
    <property type="entry name" value="PEPTIDOGLYCAN L-ALANYL-D-GLUTAMATE ENDOPEPTIDASE CWLK"/>
    <property type="match status" value="1"/>
</dbReference>
<dbReference type="CDD" id="cd14852">
    <property type="entry name" value="LD-carboxypeptidase"/>
    <property type="match status" value="1"/>
</dbReference>
<dbReference type="Pfam" id="PF02557">
    <property type="entry name" value="VanY"/>
    <property type="match status" value="1"/>
</dbReference>
<dbReference type="InterPro" id="IPR003709">
    <property type="entry name" value="VanY-like_core_dom"/>
</dbReference>
<keyword evidence="4" id="KW-1185">Reference proteome</keyword>